<dbReference type="GO" id="GO:0016998">
    <property type="term" value="P:cell wall macromolecule catabolic process"/>
    <property type="evidence" value="ECO:0007669"/>
    <property type="project" value="InterPro"/>
</dbReference>
<dbReference type="Gene3D" id="3.20.20.80">
    <property type="entry name" value="Glycosidases"/>
    <property type="match status" value="1"/>
</dbReference>
<dbReference type="PROSITE" id="PS51904">
    <property type="entry name" value="GLYCOSYL_HYDROL_F25_2"/>
    <property type="match status" value="1"/>
</dbReference>
<dbReference type="Proteomes" id="UP000183900">
    <property type="component" value="Unassembled WGS sequence"/>
</dbReference>
<reference evidence="3" key="1">
    <citation type="submission" date="2015-08" db="EMBL/GenBank/DDBJ databases">
        <authorList>
            <person name="Varghese N."/>
        </authorList>
    </citation>
    <scope>NUCLEOTIDE SEQUENCE [LARGE SCALE GENOMIC DNA]</scope>
    <source>
        <strain evidence="3">DSM 23407</strain>
    </source>
</reference>
<dbReference type="AlphaFoldDB" id="A0A0K6HPT9"/>
<feature type="region of interest" description="Disordered" evidence="1">
    <location>
        <begin position="37"/>
        <end position="56"/>
    </location>
</feature>
<dbReference type="EMBL" id="CYHE01000002">
    <property type="protein sequence ID" value="CUA92930.1"/>
    <property type="molecule type" value="Genomic_DNA"/>
</dbReference>
<dbReference type="InterPro" id="IPR002053">
    <property type="entry name" value="Glyco_hydro_25"/>
</dbReference>
<evidence type="ECO:0000313" key="2">
    <source>
        <dbReference type="EMBL" id="CUA92930.1"/>
    </source>
</evidence>
<keyword evidence="3" id="KW-1185">Reference proteome</keyword>
<dbReference type="GO" id="GO:0009253">
    <property type="term" value="P:peptidoglycan catabolic process"/>
    <property type="evidence" value="ECO:0007669"/>
    <property type="project" value="InterPro"/>
</dbReference>
<proteinExistence type="predicted"/>
<organism evidence="2 3">
    <name type="scientific">Pannonibacter indicus</name>
    <dbReference type="NCBI Taxonomy" id="466044"/>
    <lineage>
        <taxon>Bacteria</taxon>
        <taxon>Pseudomonadati</taxon>
        <taxon>Pseudomonadota</taxon>
        <taxon>Alphaproteobacteria</taxon>
        <taxon>Hyphomicrobiales</taxon>
        <taxon>Stappiaceae</taxon>
        <taxon>Pannonibacter</taxon>
    </lineage>
</organism>
<accession>A0A0K6HPT9</accession>
<dbReference type="GO" id="GO:0003796">
    <property type="term" value="F:lysozyme activity"/>
    <property type="evidence" value="ECO:0007669"/>
    <property type="project" value="InterPro"/>
</dbReference>
<sequence length="56" mass="5814">MSSSVNGIGVSHYPGTVNWAQVAAGGVSFTFIKATKEQPMPAPCSRPTGRAPRRPG</sequence>
<gene>
    <name evidence="2" type="ORF">Ga0061067_102191</name>
</gene>
<protein>
    <submittedName>
        <fullName evidence="2">Uncharacterized protein</fullName>
    </submittedName>
</protein>
<evidence type="ECO:0000256" key="1">
    <source>
        <dbReference type="SAM" id="MobiDB-lite"/>
    </source>
</evidence>
<evidence type="ECO:0000313" key="3">
    <source>
        <dbReference type="Proteomes" id="UP000183900"/>
    </source>
</evidence>
<name>A0A0K6HPT9_9HYPH</name>